<feature type="compositionally biased region" description="Pro residues" evidence="1">
    <location>
        <begin position="206"/>
        <end position="219"/>
    </location>
</feature>
<feature type="region of interest" description="Disordered" evidence="1">
    <location>
        <begin position="163"/>
        <end position="221"/>
    </location>
</feature>
<evidence type="ECO:0000256" key="2">
    <source>
        <dbReference type="SAM" id="Phobius"/>
    </source>
</evidence>
<name>A0A3N1GKI7_9ACTN</name>
<reference evidence="3 4" key="1">
    <citation type="submission" date="2018-11" db="EMBL/GenBank/DDBJ databases">
        <title>Sequencing the genomes of 1000 actinobacteria strains.</title>
        <authorList>
            <person name="Klenk H.-P."/>
        </authorList>
    </citation>
    <scope>NUCLEOTIDE SEQUENCE [LARGE SCALE GENOMIC DNA]</scope>
    <source>
        <strain evidence="3 4">DSM 43634</strain>
    </source>
</reference>
<protein>
    <submittedName>
        <fullName evidence="3">Uncharacterized protein</fullName>
    </submittedName>
</protein>
<evidence type="ECO:0000313" key="3">
    <source>
        <dbReference type="EMBL" id="ROP30646.1"/>
    </source>
</evidence>
<dbReference type="Pfam" id="PF22564">
    <property type="entry name" value="HAAS"/>
    <property type="match status" value="1"/>
</dbReference>
<dbReference type="OrthoDB" id="3701328at2"/>
<proteinExistence type="predicted"/>
<keyword evidence="2" id="KW-1133">Transmembrane helix</keyword>
<dbReference type="Proteomes" id="UP000271683">
    <property type="component" value="Unassembled WGS sequence"/>
</dbReference>
<dbReference type="EMBL" id="RJKL01000001">
    <property type="protein sequence ID" value="ROP30646.1"/>
    <property type="molecule type" value="Genomic_DNA"/>
</dbReference>
<feature type="compositionally biased region" description="Gly residues" evidence="1">
    <location>
        <begin position="189"/>
        <end position="200"/>
    </location>
</feature>
<evidence type="ECO:0000256" key="1">
    <source>
        <dbReference type="SAM" id="MobiDB-lite"/>
    </source>
</evidence>
<comment type="caution">
    <text evidence="3">The sequence shown here is derived from an EMBL/GenBank/DDBJ whole genome shotgun (WGS) entry which is preliminary data.</text>
</comment>
<feature type="transmembrane region" description="Helical" evidence="2">
    <location>
        <begin position="230"/>
        <end position="254"/>
    </location>
</feature>
<feature type="region of interest" description="Disordered" evidence="1">
    <location>
        <begin position="259"/>
        <end position="281"/>
    </location>
</feature>
<keyword evidence="2" id="KW-0812">Transmembrane</keyword>
<gene>
    <name evidence="3" type="ORF">EDD30_3504</name>
</gene>
<evidence type="ECO:0000313" key="4">
    <source>
        <dbReference type="Proteomes" id="UP000271683"/>
    </source>
</evidence>
<organism evidence="3 4">
    <name type="scientific">Couchioplanes caeruleus</name>
    <dbReference type="NCBI Taxonomy" id="56438"/>
    <lineage>
        <taxon>Bacteria</taxon>
        <taxon>Bacillati</taxon>
        <taxon>Actinomycetota</taxon>
        <taxon>Actinomycetes</taxon>
        <taxon>Micromonosporales</taxon>
        <taxon>Micromonosporaceae</taxon>
        <taxon>Couchioplanes</taxon>
    </lineage>
</organism>
<dbReference type="AlphaFoldDB" id="A0A3N1GKI7"/>
<keyword evidence="2" id="KW-0472">Membrane</keyword>
<accession>A0A3N1GKI7</accession>
<dbReference type="RefSeq" id="WP_123678332.1">
    <property type="nucleotide sequence ID" value="NZ_RJKL01000001.1"/>
</dbReference>
<sequence>MSSDQYDVVVAEYLQEIEQRLHGLPVLQRRELLGDLEAHIATERAERGVSSEADLLHVLERLGAPAVVAAAAYEEAGLPQPAVPAAAVGSAPGPAAVAPGGTVTFAASSRFSGWAERTASIGGAAAPASDVPSPAPASVVRAPASVVPPASASVVRAPASVVPPASASVMPPPKDLRPTRPGPFPPGGPLRGPGGPGRPGAGPPFVGGPPLAPPPPAPADRPDSGAWIRVAIAGAVVLVLFLVLGCLAGSFLLASGETDPGPAVVPAEPPRPADPIEIPTQ</sequence>